<evidence type="ECO:0000313" key="2">
    <source>
        <dbReference type="EMBL" id="TDD80787.1"/>
    </source>
</evidence>
<accession>A0A4V2YVB0</accession>
<protein>
    <submittedName>
        <fullName evidence="2">DUF397 domain-containing protein</fullName>
    </submittedName>
</protein>
<name>A0A4V2YVB0_9ACTN</name>
<dbReference type="OrthoDB" id="3483392at2"/>
<organism evidence="2 3">
    <name type="scientific">Actinomadura rubrisoli</name>
    <dbReference type="NCBI Taxonomy" id="2530368"/>
    <lineage>
        <taxon>Bacteria</taxon>
        <taxon>Bacillati</taxon>
        <taxon>Actinomycetota</taxon>
        <taxon>Actinomycetes</taxon>
        <taxon>Streptosporangiales</taxon>
        <taxon>Thermomonosporaceae</taxon>
        <taxon>Actinomadura</taxon>
    </lineage>
</organism>
<gene>
    <name evidence="2" type="ORF">E1298_25300</name>
</gene>
<dbReference type="AlphaFoldDB" id="A0A4V2YVB0"/>
<keyword evidence="3" id="KW-1185">Reference proteome</keyword>
<proteinExistence type="predicted"/>
<evidence type="ECO:0000259" key="1">
    <source>
        <dbReference type="Pfam" id="PF04149"/>
    </source>
</evidence>
<evidence type="ECO:0000313" key="3">
    <source>
        <dbReference type="Proteomes" id="UP000294513"/>
    </source>
</evidence>
<feature type="domain" description="DUF397" evidence="1">
    <location>
        <begin position="7"/>
        <end position="56"/>
    </location>
</feature>
<dbReference type="InterPro" id="IPR007278">
    <property type="entry name" value="DUF397"/>
</dbReference>
<comment type="caution">
    <text evidence="2">The sequence shown here is derived from an EMBL/GenBank/DDBJ whole genome shotgun (WGS) entry which is preliminary data.</text>
</comment>
<reference evidence="2 3" key="1">
    <citation type="submission" date="2019-03" db="EMBL/GenBank/DDBJ databases">
        <title>Draft genome sequences of novel Actinobacteria.</title>
        <authorList>
            <person name="Sahin N."/>
            <person name="Ay H."/>
            <person name="Saygin H."/>
        </authorList>
    </citation>
    <scope>NUCLEOTIDE SEQUENCE [LARGE SCALE GENOMIC DNA]</scope>
    <source>
        <strain evidence="2 3">H3C3</strain>
    </source>
</reference>
<dbReference type="Proteomes" id="UP000294513">
    <property type="component" value="Unassembled WGS sequence"/>
</dbReference>
<sequence>MNFTVPVWRKASRSHDDGDACIEVAAILDVVVVRDSKDPEGPRLVLEREDFQRVIKVIKRA</sequence>
<dbReference type="Pfam" id="PF04149">
    <property type="entry name" value="DUF397"/>
    <property type="match status" value="1"/>
</dbReference>
<dbReference type="RefSeq" id="WP_131897446.1">
    <property type="nucleotide sequence ID" value="NZ_SMKU01000147.1"/>
</dbReference>
<dbReference type="EMBL" id="SMKU01000147">
    <property type="protein sequence ID" value="TDD80787.1"/>
    <property type="molecule type" value="Genomic_DNA"/>
</dbReference>